<name>A0A347U7G1_9BACT</name>
<dbReference type="Proteomes" id="UP000290588">
    <property type="component" value="Unassembled WGS sequence"/>
</dbReference>
<dbReference type="OrthoDB" id="9815002at2"/>
<dbReference type="SUPFAM" id="SSF53955">
    <property type="entry name" value="Lysozyme-like"/>
    <property type="match status" value="1"/>
</dbReference>
<dbReference type="Gene3D" id="1.10.530.10">
    <property type="match status" value="1"/>
</dbReference>
<dbReference type="Proteomes" id="UP000262582">
    <property type="component" value="Chromosome"/>
</dbReference>
<dbReference type="InterPro" id="IPR023346">
    <property type="entry name" value="Lysozyme-like_dom_sf"/>
</dbReference>
<dbReference type="CDD" id="cd16894">
    <property type="entry name" value="MltD-like"/>
    <property type="match status" value="1"/>
</dbReference>
<dbReference type="SUPFAM" id="SSF54106">
    <property type="entry name" value="LysM domain"/>
    <property type="match status" value="1"/>
</dbReference>
<evidence type="ECO:0000313" key="5">
    <source>
        <dbReference type="Proteomes" id="UP000290588"/>
    </source>
</evidence>
<reference evidence="3 5" key="1">
    <citation type="submission" date="2017-09" db="EMBL/GenBank/DDBJ databases">
        <title>Genomics of the genus Arcobacter.</title>
        <authorList>
            <person name="Perez-Cataluna A."/>
            <person name="Figueras M.J."/>
            <person name="Salas-Masso N."/>
        </authorList>
    </citation>
    <scope>NUCLEOTIDE SEQUENCE [LARGE SCALE GENOMIC DNA]</scope>
    <source>
        <strain evidence="3 5">CECT 7837</strain>
    </source>
</reference>
<evidence type="ECO:0000259" key="1">
    <source>
        <dbReference type="PROSITE" id="PS51782"/>
    </source>
</evidence>
<protein>
    <submittedName>
        <fullName evidence="3">Lytic transglycosylase</fullName>
    </submittedName>
    <submittedName>
        <fullName evidence="2">Membrane-bound lytic murein transglycosylase D</fullName>
    </submittedName>
</protein>
<dbReference type="Pfam" id="PF01476">
    <property type="entry name" value="LysM"/>
    <property type="match status" value="1"/>
</dbReference>
<dbReference type="InterPro" id="IPR018392">
    <property type="entry name" value="LysM"/>
</dbReference>
<accession>A0A347U7G1</accession>
<evidence type="ECO:0000313" key="3">
    <source>
        <dbReference type="EMBL" id="RXI30613.1"/>
    </source>
</evidence>
<dbReference type="CDD" id="cd00118">
    <property type="entry name" value="LysM"/>
    <property type="match status" value="1"/>
</dbReference>
<dbReference type="SMART" id="SM00257">
    <property type="entry name" value="LysM"/>
    <property type="match status" value="1"/>
</dbReference>
<dbReference type="EMBL" id="NXIG01000006">
    <property type="protein sequence ID" value="RXI30613.1"/>
    <property type="molecule type" value="Genomic_DNA"/>
</dbReference>
<evidence type="ECO:0000313" key="4">
    <source>
        <dbReference type="Proteomes" id="UP000262582"/>
    </source>
</evidence>
<dbReference type="Gene3D" id="3.10.350.10">
    <property type="entry name" value="LysM domain"/>
    <property type="match status" value="1"/>
</dbReference>
<feature type="domain" description="LysM" evidence="1">
    <location>
        <begin position="378"/>
        <end position="421"/>
    </location>
</feature>
<dbReference type="Pfam" id="PF01464">
    <property type="entry name" value="SLT"/>
    <property type="match status" value="1"/>
</dbReference>
<dbReference type="AlphaFoldDB" id="A0A347U7G1"/>
<evidence type="ECO:0000313" key="2">
    <source>
        <dbReference type="EMBL" id="AXX94789.1"/>
    </source>
</evidence>
<dbReference type="InterPro" id="IPR036779">
    <property type="entry name" value="LysM_dom_sf"/>
</dbReference>
<organism evidence="3 5">
    <name type="scientific">Arcobacter ellisii</name>
    <dbReference type="NCBI Taxonomy" id="913109"/>
    <lineage>
        <taxon>Bacteria</taxon>
        <taxon>Pseudomonadati</taxon>
        <taxon>Campylobacterota</taxon>
        <taxon>Epsilonproteobacteria</taxon>
        <taxon>Campylobacterales</taxon>
        <taxon>Arcobacteraceae</taxon>
        <taxon>Arcobacter</taxon>
    </lineage>
</organism>
<gene>
    <name evidence="2" type="ORF">AELL_1119</name>
    <name evidence="3" type="ORF">CP962_07535</name>
</gene>
<reference evidence="2 4" key="2">
    <citation type="submission" date="2018-08" db="EMBL/GenBank/DDBJ databases">
        <title>Complete genome of the Arcobacter ellisii type strain LMG 26155.</title>
        <authorList>
            <person name="Miller W.G."/>
            <person name="Yee E."/>
            <person name="Bono J.L."/>
        </authorList>
    </citation>
    <scope>NUCLEOTIDE SEQUENCE [LARGE SCALE GENOMIC DNA]</scope>
    <source>
        <strain evidence="2 4">LMG 26155</strain>
    </source>
</reference>
<sequence>MNKIFFIILILINNLLANFTEETDLKVLKDLDIETSFINEPSFQSILKEYSSNQNITYYNNILKKSSLNAQIVREEIENENLPQSVFFIPMLESSFSNQINGKKNPAGIWQIMPQTATNLKLRNDEFIDERLDLVKSTTAASSYLKRYYKKLDKWYLALLAYNCGEGRVIYGMAKASLDKYLEENPSKSEDSTIRIYKNYLAEYKKNKSGLSDLYEIYNQLGKRNGNLGFSYIVKNNKANDYIPDSSLVYIQKIIAFSMIANRDLFKSIDKKSKYQLEKVKAHKGLQLKSLANIIGMNYNEFRSINKHIKKEALPTDSKLYNIYIPHDKVEIYNQKIMMVKAPVVNEVKKEVKTNVTTKEKQKKEQQTKKVTTKKEPIIYSVKKGDSFLSIAKKYNIDAKKLKADNNKKSNLIKVGEKIEIYK</sequence>
<dbReference type="InterPro" id="IPR008258">
    <property type="entry name" value="Transglycosylase_SLT_dom_1"/>
</dbReference>
<dbReference type="RefSeq" id="WP_118916998.1">
    <property type="nucleotide sequence ID" value="NZ_CP032097.1"/>
</dbReference>
<dbReference type="KEGG" id="aell:AELL_1119"/>
<dbReference type="PROSITE" id="PS51782">
    <property type="entry name" value="LYSM"/>
    <property type="match status" value="1"/>
</dbReference>
<dbReference type="EMBL" id="CP032097">
    <property type="protein sequence ID" value="AXX94789.1"/>
    <property type="molecule type" value="Genomic_DNA"/>
</dbReference>
<proteinExistence type="predicted"/>
<keyword evidence="4" id="KW-1185">Reference proteome</keyword>